<evidence type="ECO:0000259" key="5">
    <source>
        <dbReference type="Pfam" id="PF08240"/>
    </source>
</evidence>
<dbReference type="Pfam" id="PF16912">
    <property type="entry name" value="Glu_dehyd_C"/>
    <property type="match status" value="1"/>
</dbReference>
<reference evidence="7 8" key="1">
    <citation type="submission" date="2019-03" db="EMBL/GenBank/DDBJ databases">
        <title>Genomic Encyclopedia of Type Strains, Phase IV (KMG-IV): sequencing the most valuable type-strain genomes for metagenomic binning, comparative biology and taxonomic classification.</title>
        <authorList>
            <person name="Goeker M."/>
        </authorList>
    </citation>
    <scope>NUCLEOTIDE SEQUENCE [LARGE SCALE GENOMIC DNA]</scope>
    <source>
        <strain evidence="7 8">DSM 102969</strain>
    </source>
</reference>
<feature type="domain" description="Glucose dehydrogenase C-terminal" evidence="6">
    <location>
        <begin position="141"/>
        <end position="311"/>
    </location>
</feature>
<evidence type="ECO:0000256" key="1">
    <source>
        <dbReference type="ARBA" id="ARBA00001947"/>
    </source>
</evidence>
<evidence type="ECO:0000256" key="4">
    <source>
        <dbReference type="ARBA" id="ARBA00023002"/>
    </source>
</evidence>
<evidence type="ECO:0000259" key="6">
    <source>
        <dbReference type="Pfam" id="PF16912"/>
    </source>
</evidence>
<dbReference type="Proteomes" id="UP000294547">
    <property type="component" value="Unassembled WGS sequence"/>
</dbReference>
<dbReference type="SUPFAM" id="SSF50129">
    <property type="entry name" value="GroES-like"/>
    <property type="match status" value="1"/>
</dbReference>
<dbReference type="Gene3D" id="3.90.180.10">
    <property type="entry name" value="Medium-chain alcohol dehydrogenases, catalytic domain"/>
    <property type="match status" value="1"/>
</dbReference>
<evidence type="ECO:0000313" key="8">
    <source>
        <dbReference type="Proteomes" id="UP000294547"/>
    </source>
</evidence>
<dbReference type="InterPro" id="IPR013154">
    <property type="entry name" value="ADH-like_N"/>
</dbReference>
<keyword evidence="4" id="KW-0560">Oxidoreductase</keyword>
<dbReference type="SUPFAM" id="SSF51735">
    <property type="entry name" value="NAD(P)-binding Rossmann-fold domains"/>
    <property type="match status" value="1"/>
</dbReference>
<dbReference type="Gene3D" id="3.40.50.720">
    <property type="entry name" value="NAD(P)-binding Rossmann-like Domain"/>
    <property type="match status" value="1"/>
</dbReference>
<evidence type="ECO:0000256" key="2">
    <source>
        <dbReference type="ARBA" id="ARBA00022723"/>
    </source>
</evidence>
<organism evidence="7 8">
    <name type="scientific">Oharaeibacter diazotrophicus</name>
    <dbReference type="NCBI Taxonomy" id="1920512"/>
    <lineage>
        <taxon>Bacteria</taxon>
        <taxon>Pseudomonadati</taxon>
        <taxon>Pseudomonadota</taxon>
        <taxon>Alphaproteobacteria</taxon>
        <taxon>Hyphomicrobiales</taxon>
        <taxon>Pleomorphomonadaceae</taxon>
        <taxon>Oharaeibacter</taxon>
    </lineage>
</organism>
<comment type="cofactor">
    <cofactor evidence="1">
        <name>Zn(2+)</name>
        <dbReference type="ChEBI" id="CHEBI:29105"/>
    </cofactor>
</comment>
<dbReference type="PROSITE" id="PS00059">
    <property type="entry name" value="ADH_ZINC"/>
    <property type="match status" value="1"/>
</dbReference>
<dbReference type="GO" id="GO:0016491">
    <property type="term" value="F:oxidoreductase activity"/>
    <property type="evidence" value="ECO:0007669"/>
    <property type="project" value="UniProtKB-KW"/>
</dbReference>
<keyword evidence="8" id="KW-1185">Reference proteome</keyword>
<dbReference type="AlphaFoldDB" id="A0A4R6RGV2"/>
<dbReference type="InterPro" id="IPR036291">
    <property type="entry name" value="NAD(P)-bd_dom_sf"/>
</dbReference>
<feature type="domain" description="Alcohol dehydrogenase-like N-terminal" evidence="5">
    <location>
        <begin position="24"/>
        <end position="131"/>
    </location>
</feature>
<dbReference type="InterPro" id="IPR002328">
    <property type="entry name" value="ADH_Zn_CS"/>
</dbReference>
<dbReference type="GO" id="GO:0008270">
    <property type="term" value="F:zinc ion binding"/>
    <property type="evidence" value="ECO:0007669"/>
    <property type="project" value="InterPro"/>
</dbReference>
<dbReference type="PANTHER" id="PTHR43401:SF2">
    <property type="entry name" value="L-THREONINE 3-DEHYDROGENASE"/>
    <property type="match status" value="1"/>
</dbReference>
<sequence>MQAIQFPARGVVALADLPMPFAAPGRILVEVRASGICHTDIDVLNGRYGAGAYPLVPGHEFSGTVVALGDGVAGLALGDHVVIDPNLACGTCRACRRGRINLCEKLGAYGVSCDGGFEEYVAVDAARAVPAGDMPFDLSALAEPLGCVLNGVAAADAARAESALVFGAGPIGLLMALALRDAGVAEVAVCERDAGRLAFVESLGLRPVEAEPEVSAANRHRYDLVTDATGVPAVAGRMADYTADGGTVLFFGVCPPDARIAVSPFEVFRRELRLVGSHSLNRNIPEALAVLRREAVTMSRLVSHRLPLAEIAGFMSGGKGAGGTMKVQYFAGA</sequence>
<gene>
    <name evidence="7" type="ORF">EDD54_1882</name>
</gene>
<evidence type="ECO:0000313" key="7">
    <source>
        <dbReference type="EMBL" id="TDP85037.1"/>
    </source>
</evidence>
<dbReference type="EMBL" id="SNXY01000007">
    <property type="protein sequence ID" value="TDP85037.1"/>
    <property type="molecule type" value="Genomic_DNA"/>
</dbReference>
<proteinExistence type="predicted"/>
<protein>
    <submittedName>
        <fullName evidence="7">2-desacetyl-2-hydroxyethyl bacteriochlorophyllide A dehydrogenase</fullName>
    </submittedName>
</protein>
<dbReference type="InterPro" id="IPR050129">
    <property type="entry name" value="Zn_alcohol_dh"/>
</dbReference>
<dbReference type="PANTHER" id="PTHR43401">
    <property type="entry name" value="L-THREONINE 3-DEHYDROGENASE"/>
    <property type="match status" value="1"/>
</dbReference>
<accession>A0A4R6RGV2</accession>
<keyword evidence="3" id="KW-0862">Zinc</keyword>
<comment type="caution">
    <text evidence="7">The sequence shown here is derived from an EMBL/GenBank/DDBJ whole genome shotgun (WGS) entry which is preliminary data.</text>
</comment>
<dbReference type="InterPro" id="IPR011032">
    <property type="entry name" value="GroES-like_sf"/>
</dbReference>
<keyword evidence="2" id="KW-0479">Metal-binding</keyword>
<evidence type="ECO:0000256" key="3">
    <source>
        <dbReference type="ARBA" id="ARBA00022833"/>
    </source>
</evidence>
<name>A0A4R6RGV2_9HYPH</name>
<dbReference type="RefSeq" id="WP_126540917.1">
    <property type="nucleotide sequence ID" value="NZ_BSPM01000004.1"/>
</dbReference>
<dbReference type="OrthoDB" id="9809185at2"/>
<dbReference type="Pfam" id="PF08240">
    <property type="entry name" value="ADH_N"/>
    <property type="match status" value="1"/>
</dbReference>
<dbReference type="InterPro" id="IPR031640">
    <property type="entry name" value="Glu_dehyd_C"/>
</dbReference>
<dbReference type="PRINTS" id="PR00420">
    <property type="entry name" value="RNGMNOXGNASE"/>
</dbReference>